<keyword evidence="7" id="KW-1185">Reference proteome</keyword>
<dbReference type="Pfam" id="PF07638">
    <property type="entry name" value="Sigma70_ECF"/>
    <property type="match status" value="1"/>
</dbReference>
<dbReference type="RefSeq" id="WP_145241248.1">
    <property type="nucleotide sequence ID" value="NZ_CP036273.1"/>
</dbReference>
<dbReference type="GO" id="GO:0006352">
    <property type="term" value="P:DNA-templated transcription initiation"/>
    <property type="evidence" value="ECO:0007669"/>
    <property type="project" value="InterPro"/>
</dbReference>
<dbReference type="InterPro" id="IPR036388">
    <property type="entry name" value="WH-like_DNA-bd_sf"/>
</dbReference>
<reference evidence="6 7" key="1">
    <citation type="submission" date="2019-02" db="EMBL/GenBank/DDBJ databases">
        <title>Deep-cultivation of Planctomycetes and their phenomic and genomic characterization uncovers novel biology.</title>
        <authorList>
            <person name="Wiegand S."/>
            <person name="Jogler M."/>
            <person name="Boedeker C."/>
            <person name="Pinto D."/>
            <person name="Vollmers J."/>
            <person name="Rivas-Marin E."/>
            <person name="Kohn T."/>
            <person name="Peeters S.H."/>
            <person name="Heuer A."/>
            <person name="Rast P."/>
            <person name="Oberbeckmann S."/>
            <person name="Bunk B."/>
            <person name="Jeske O."/>
            <person name="Meyerdierks A."/>
            <person name="Storesund J.E."/>
            <person name="Kallscheuer N."/>
            <person name="Luecker S."/>
            <person name="Lage O.M."/>
            <person name="Pohl T."/>
            <person name="Merkel B.J."/>
            <person name="Hornburger P."/>
            <person name="Mueller R.-W."/>
            <person name="Bruemmer F."/>
            <person name="Labrenz M."/>
            <person name="Spormann A.M."/>
            <person name="Op den Camp H."/>
            <person name="Overmann J."/>
            <person name="Amann R."/>
            <person name="Jetten M.S.M."/>
            <person name="Mascher T."/>
            <person name="Medema M.H."/>
            <person name="Devos D.P."/>
            <person name="Kaster A.-K."/>
            <person name="Ovreas L."/>
            <person name="Rohde M."/>
            <person name="Galperin M.Y."/>
            <person name="Jogler C."/>
        </authorList>
    </citation>
    <scope>NUCLEOTIDE SEQUENCE [LARGE SCALE GENOMIC DNA]</scope>
    <source>
        <strain evidence="6 7">ETA_A1</strain>
    </source>
</reference>
<evidence type="ECO:0000313" key="7">
    <source>
        <dbReference type="Proteomes" id="UP000319576"/>
    </source>
</evidence>
<evidence type="ECO:0000259" key="5">
    <source>
        <dbReference type="Pfam" id="PF07638"/>
    </source>
</evidence>
<dbReference type="PANTHER" id="PTHR43133:SF39">
    <property type="entry name" value="SIMILAR TO RNA POLYMERASE SIGMA-E FACTOR"/>
    <property type="match status" value="1"/>
</dbReference>
<dbReference type="Gene3D" id="1.10.1740.10">
    <property type="match status" value="1"/>
</dbReference>
<dbReference type="PANTHER" id="PTHR43133">
    <property type="entry name" value="RNA POLYMERASE ECF-TYPE SIGMA FACTO"/>
    <property type="match status" value="1"/>
</dbReference>
<dbReference type="EMBL" id="CP036273">
    <property type="protein sequence ID" value="QDU21932.1"/>
    <property type="molecule type" value="Genomic_DNA"/>
</dbReference>
<dbReference type="Gene3D" id="1.10.10.10">
    <property type="entry name" value="Winged helix-like DNA-binding domain superfamily/Winged helix DNA-binding domain"/>
    <property type="match status" value="1"/>
</dbReference>
<dbReference type="SUPFAM" id="SSF88659">
    <property type="entry name" value="Sigma3 and sigma4 domains of RNA polymerase sigma factors"/>
    <property type="match status" value="1"/>
</dbReference>
<dbReference type="Proteomes" id="UP000319576">
    <property type="component" value="Chromosome"/>
</dbReference>
<evidence type="ECO:0000256" key="3">
    <source>
        <dbReference type="ARBA" id="ARBA00023082"/>
    </source>
</evidence>
<gene>
    <name evidence="6" type="ORF">ETAA1_39060</name>
</gene>
<sequence>MCDVTRLLEAAQAGDRQAAAELLPLVYDELRRLAAARMAAEAPGHTLDATALVHEAYIRLIGGENRPTLEHRRQFVAAAAEAMRRILVDHARRVRAEKRGGGGARVPIDDLASPADDPTDWVQVDDALERLATLDPGAAEIVRLKVYGGASVEDAAELLGLSRASAYRDWAFARAWLRDALGRSEQKSGKR</sequence>
<dbReference type="GO" id="GO:0016987">
    <property type="term" value="F:sigma factor activity"/>
    <property type="evidence" value="ECO:0007669"/>
    <property type="project" value="UniProtKB-KW"/>
</dbReference>
<organism evidence="6 7">
    <name type="scientific">Urbifossiella limnaea</name>
    <dbReference type="NCBI Taxonomy" id="2528023"/>
    <lineage>
        <taxon>Bacteria</taxon>
        <taxon>Pseudomonadati</taxon>
        <taxon>Planctomycetota</taxon>
        <taxon>Planctomycetia</taxon>
        <taxon>Gemmatales</taxon>
        <taxon>Gemmataceae</taxon>
        <taxon>Urbifossiella</taxon>
    </lineage>
</organism>
<keyword evidence="2" id="KW-0805">Transcription regulation</keyword>
<dbReference type="InterPro" id="IPR013325">
    <property type="entry name" value="RNA_pol_sigma_r2"/>
</dbReference>
<comment type="similarity">
    <text evidence="1">Belongs to the sigma-70 factor family. ECF subfamily.</text>
</comment>
<keyword evidence="4" id="KW-0804">Transcription</keyword>
<dbReference type="NCBIfam" id="TIGR02999">
    <property type="entry name" value="Sig-70_X6"/>
    <property type="match status" value="1"/>
</dbReference>
<dbReference type="NCBIfam" id="TIGR02937">
    <property type="entry name" value="sigma70-ECF"/>
    <property type="match status" value="1"/>
</dbReference>
<dbReference type="InterPro" id="IPR053812">
    <property type="entry name" value="HTH_Sigma70_ECF-like"/>
</dbReference>
<dbReference type="OrthoDB" id="278371at2"/>
<keyword evidence="3" id="KW-0731">Sigma factor</keyword>
<dbReference type="SUPFAM" id="SSF88946">
    <property type="entry name" value="Sigma2 domain of RNA polymerase sigma factors"/>
    <property type="match status" value="1"/>
</dbReference>
<dbReference type="InterPro" id="IPR011517">
    <property type="entry name" value="RNA_pol_sigma70_ECF-like"/>
</dbReference>
<dbReference type="InterPro" id="IPR013324">
    <property type="entry name" value="RNA_pol_sigma_r3/r4-like"/>
</dbReference>
<name>A0A517XWP8_9BACT</name>
<accession>A0A517XWP8</accession>
<dbReference type="AlphaFoldDB" id="A0A517XWP8"/>
<evidence type="ECO:0000256" key="2">
    <source>
        <dbReference type="ARBA" id="ARBA00023015"/>
    </source>
</evidence>
<evidence type="ECO:0000256" key="1">
    <source>
        <dbReference type="ARBA" id="ARBA00010641"/>
    </source>
</evidence>
<dbReference type="InterPro" id="IPR014284">
    <property type="entry name" value="RNA_pol_sigma-70_dom"/>
</dbReference>
<dbReference type="KEGG" id="uli:ETAA1_39060"/>
<dbReference type="InterPro" id="IPR039425">
    <property type="entry name" value="RNA_pol_sigma-70-like"/>
</dbReference>
<protein>
    <submittedName>
        <fullName evidence="6">RNA polymerase sigma factor</fullName>
    </submittedName>
</protein>
<evidence type="ECO:0000256" key="4">
    <source>
        <dbReference type="ARBA" id="ARBA00023163"/>
    </source>
</evidence>
<evidence type="ECO:0000313" key="6">
    <source>
        <dbReference type="EMBL" id="QDU21932.1"/>
    </source>
</evidence>
<proteinExistence type="inferred from homology"/>
<feature type="domain" description="RNA polymerase sigma-70 ECF-like HTH" evidence="5">
    <location>
        <begin position="2"/>
        <end position="181"/>
    </location>
</feature>